<dbReference type="GO" id="GO:0003824">
    <property type="term" value="F:catalytic activity"/>
    <property type="evidence" value="ECO:0007669"/>
    <property type="project" value="UniProtKB-ARBA"/>
</dbReference>
<dbReference type="STRING" id="1344003.SAMN05445060_3125"/>
<keyword evidence="3" id="KW-1185">Reference proteome</keyword>
<evidence type="ECO:0000313" key="2">
    <source>
        <dbReference type="EMBL" id="SIS16485.1"/>
    </source>
</evidence>
<feature type="domain" description="AB hydrolase-1" evidence="1">
    <location>
        <begin position="25"/>
        <end position="199"/>
    </location>
</feature>
<dbReference type="OrthoDB" id="3366509at2"/>
<dbReference type="Gene3D" id="3.40.50.1820">
    <property type="entry name" value="alpha/beta hydrolase"/>
    <property type="match status" value="1"/>
</dbReference>
<dbReference type="InterPro" id="IPR029058">
    <property type="entry name" value="AB_hydrolase_fold"/>
</dbReference>
<organism evidence="2 3">
    <name type="scientific">Williamsia sterculiae</name>
    <dbReference type="NCBI Taxonomy" id="1344003"/>
    <lineage>
        <taxon>Bacteria</taxon>
        <taxon>Bacillati</taxon>
        <taxon>Actinomycetota</taxon>
        <taxon>Actinomycetes</taxon>
        <taxon>Mycobacteriales</taxon>
        <taxon>Nocardiaceae</taxon>
        <taxon>Williamsia</taxon>
    </lineage>
</organism>
<name>A0A1N7GV74_9NOCA</name>
<dbReference type="AlphaFoldDB" id="A0A1N7GV74"/>
<reference evidence="2 3" key="1">
    <citation type="submission" date="2017-01" db="EMBL/GenBank/DDBJ databases">
        <authorList>
            <person name="Mah S.A."/>
            <person name="Swanson W.J."/>
            <person name="Moy G.W."/>
            <person name="Vacquier V.D."/>
        </authorList>
    </citation>
    <scope>NUCLEOTIDE SEQUENCE [LARGE SCALE GENOMIC DNA]</scope>
    <source>
        <strain evidence="2 3">CPCC 203464</strain>
    </source>
</reference>
<evidence type="ECO:0000313" key="3">
    <source>
        <dbReference type="Proteomes" id="UP000186218"/>
    </source>
</evidence>
<accession>A0A1N7GV74</accession>
<gene>
    <name evidence="2" type="ORF">SAMN05445060_3125</name>
</gene>
<dbReference type="EMBL" id="FTNT01000010">
    <property type="protein sequence ID" value="SIS16485.1"/>
    <property type="molecule type" value="Genomic_DNA"/>
</dbReference>
<dbReference type="Pfam" id="PF12697">
    <property type="entry name" value="Abhydrolase_6"/>
    <property type="match status" value="1"/>
</dbReference>
<dbReference type="Proteomes" id="UP000186218">
    <property type="component" value="Unassembled WGS sequence"/>
</dbReference>
<proteinExistence type="predicted"/>
<dbReference type="InterPro" id="IPR000073">
    <property type="entry name" value="AB_hydrolase_1"/>
</dbReference>
<sequence length="246" mass="26997">MVTPSPSHPPILRAGSPPADPVFTVLVLHGGKVRSVAPTRSWQLSVLRMWPFTRALRRTFPQAAVYSLQYRLRGWNGADRSPVRDARWALEQIRERHGDIPVVLVGHSMGGRTAAAVADEPSVVGVMALAPWWPEGTETVTLRPGQRLRVAHGTADSWTDPKLSRRATDLAGHRGVDAEWIPMARAGHFMLMRPRRWTRQVLGFVAETVADHTPNAAEEFAAEGFAAEGFAAEGFAAEGFAAEELR</sequence>
<protein>
    <submittedName>
        <fullName evidence="2">Predicted esterase</fullName>
    </submittedName>
</protein>
<evidence type="ECO:0000259" key="1">
    <source>
        <dbReference type="Pfam" id="PF12697"/>
    </source>
</evidence>
<dbReference type="SUPFAM" id="SSF53474">
    <property type="entry name" value="alpha/beta-Hydrolases"/>
    <property type="match status" value="1"/>
</dbReference>